<accession>A0A4C2EHF9</accession>
<dbReference type="InterPro" id="IPR051610">
    <property type="entry name" value="GPI/OXD"/>
</dbReference>
<keyword evidence="1" id="KW-0479">Metal-binding</keyword>
<organism evidence="4 5">
    <name type="scientific">Haloarcula mannanilytica</name>
    <dbReference type="NCBI Taxonomy" id="2509225"/>
    <lineage>
        <taxon>Archaea</taxon>
        <taxon>Methanobacteriati</taxon>
        <taxon>Methanobacteriota</taxon>
        <taxon>Stenosarchaea group</taxon>
        <taxon>Halobacteria</taxon>
        <taxon>Halobacteriales</taxon>
        <taxon>Haloarculaceae</taxon>
        <taxon>Haloarcula</taxon>
    </lineage>
</organism>
<dbReference type="PANTHER" id="PTHR35848:SF9">
    <property type="entry name" value="SLL1358 PROTEIN"/>
    <property type="match status" value="1"/>
</dbReference>
<dbReference type="EMBL" id="BIXZ01000002">
    <property type="protein sequence ID" value="GCF13845.1"/>
    <property type="molecule type" value="Genomic_DNA"/>
</dbReference>
<sequence>MGYHHFAVDDIEPTPDRPSVQRSISDAAGLDNAAVNVYEVAPGDDIPLAYHYHDDQEELFYVLSGTLAVETPEGTYEVDENEVFVVEPDSPQRAHNPESATESVKTIVIGAPAVDDVHPYDPE</sequence>
<evidence type="ECO:0000259" key="3">
    <source>
        <dbReference type="Pfam" id="PF07883"/>
    </source>
</evidence>
<proteinExistence type="predicted"/>
<gene>
    <name evidence="4" type="ORF">Harman_17800</name>
</gene>
<dbReference type="InterPro" id="IPR011051">
    <property type="entry name" value="RmlC_Cupin_sf"/>
</dbReference>
<evidence type="ECO:0000313" key="5">
    <source>
        <dbReference type="Proteomes" id="UP000304382"/>
    </source>
</evidence>
<protein>
    <recommendedName>
        <fullName evidence="3">Cupin type-2 domain-containing protein</fullName>
    </recommendedName>
</protein>
<dbReference type="Gene3D" id="2.60.120.10">
    <property type="entry name" value="Jelly Rolls"/>
    <property type="match status" value="1"/>
</dbReference>
<reference evidence="4 5" key="1">
    <citation type="submission" date="2019-02" db="EMBL/GenBank/DDBJ databases">
        <title>Haloarcula mannanilyticum sp. nov., a mannan degrading haloarchaeon isolated from commercial salt.</title>
        <authorList>
            <person name="Enomoto S."/>
            <person name="Shimane Y."/>
            <person name="Kamekura M."/>
            <person name="Ito T."/>
            <person name="Moriya O."/>
            <person name="Ihara K."/>
            <person name="Takahashi-Ando N."/>
            <person name="Fukushima Y."/>
            <person name="Yoshida Y."/>
            <person name="Usama R."/>
            <person name="Takai K."/>
            <person name="Minegishi H."/>
        </authorList>
    </citation>
    <scope>NUCLEOTIDE SEQUENCE [LARGE SCALE GENOMIC DNA]</scope>
    <source>
        <strain evidence="4 5">MD130-1</strain>
    </source>
</reference>
<dbReference type="GO" id="GO:0046872">
    <property type="term" value="F:metal ion binding"/>
    <property type="evidence" value="ECO:0007669"/>
    <property type="project" value="UniProtKB-KW"/>
</dbReference>
<dbReference type="Pfam" id="PF07883">
    <property type="entry name" value="Cupin_2"/>
    <property type="match status" value="1"/>
</dbReference>
<dbReference type="InterPro" id="IPR013096">
    <property type="entry name" value="Cupin_2"/>
</dbReference>
<dbReference type="AlphaFoldDB" id="A0A4C2EHF9"/>
<comment type="caution">
    <text evidence="4">The sequence shown here is derived from an EMBL/GenBank/DDBJ whole genome shotgun (WGS) entry which is preliminary data.</text>
</comment>
<feature type="domain" description="Cupin type-2" evidence="3">
    <location>
        <begin position="37"/>
        <end position="100"/>
    </location>
</feature>
<evidence type="ECO:0000313" key="4">
    <source>
        <dbReference type="EMBL" id="GCF13845.1"/>
    </source>
</evidence>
<dbReference type="OrthoDB" id="192542at2157"/>
<dbReference type="PANTHER" id="PTHR35848">
    <property type="entry name" value="OXALATE-BINDING PROTEIN"/>
    <property type="match status" value="1"/>
</dbReference>
<dbReference type="InterPro" id="IPR014710">
    <property type="entry name" value="RmlC-like_jellyroll"/>
</dbReference>
<evidence type="ECO:0000256" key="1">
    <source>
        <dbReference type="ARBA" id="ARBA00022723"/>
    </source>
</evidence>
<dbReference type="SUPFAM" id="SSF51182">
    <property type="entry name" value="RmlC-like cupins"/>
    <property type="match status" value="1"/>
</dbReference>
<dbReference type="Proteomes" id="UP000304382">
    <property type="component" value="Unassembled WGS sequence"/>
</dbReference>
<keyword evidence="5" id="KW-1185">Reference proteome</keyword>
<feature type="region of interest" description="Disordered" evidence="2">
    <location>
        <begin position="1"/>
        <end position="22"/>
    </location>
</feature>
<evidence type="ECO:0000256" key="2">
    <source>
        <dbReference type="SAM" id="MobiDB-lite"/>
    </source>
</evidence>
<dbReference type="RefSeq" id="WP_137683453.1">
    <property type="nucleotide sequence ID" value="NZ_BIXZ01000002.1"/>
</dbReference>
<name>A0A4C2EHF9_9EURY</name>